<name>A0ABR7MZX3_9FIRM</name>
<gene>
    <name evidence="1" type="ORF">H8704_04580</name>
</gene>
<dbReference type="InterPro" id="IPR029033">
    <property type="entry name" value="His_PPase_superfam"/>
</dbReference>
<dbReference type="PANTHER" id="PTHR48100:SF1">
    <property type="entry name" value="HISTIDINE PHOSPHATASE FAMILY PROTEIN-RELATED"/>
    <property type="match status" value="1"/>
</dbReference>
<accession>A0ABR7MZX3</accession>
<dbReference type="InterPro" id="IPR013078">
    <property type="entry name" value="His_Pase_superF_clade-1"/>
</dbReference>
<evidence type="ECO:0000313" key="1">
    <source>
        <dbReference type="EMBL" id="MBC8561913.1"/>
    </source>
</evidence>
<reference evidence="1 2" key="1">
    <citation type="submission" date="2020-08" db="EMBL/GenBank/DDBJ databases">
        <title>Genome public.</title>
        <authorList>
            <person name="Liu C."/>
            <person name="Sun Q."/>
        </authorList>
    </citation>
    <scope>NUCLEOTIDE SEQUENCE [LARGE SCALE GENOMIC DNA]</scope>
    <source>
        <strain evidence="1 2">NSJ-37</strain>
    </source>
</reference>
<dbReference type="Gene3D" id="3.40.50.1240">
    <property type="entry name" value="Phosphoglycerate mutase-like"/>
    <property type="match status" value="1"/>
</dbReference>
<organism evidence="1 2">
    <name type="scientific">Jutongia huaianensis</name>
    <dbReference type="NCBI Taxonomy" id="2763668"/>
    <lineage>
        <taxon>Bacteria</taxon>
        <taxon>Bacillati</taxon>
        <taxon>Bacillota</taxon>
        <taxon>Clostridia</taxon>
        <taxon>Lachnospirales</taxon>
        <taxon>Lachnospiraceae</taxon>
        <taxon>Jutongia</taxon>
    </lineage>
</organism>
<dbReference type="EMBL" id="JACRSX010000003">
    <property type="protein sequence ID" value="MBC8561913.1"/>
    <property type="molecule type" value="Genomic_DNA"/>
</dbReference>
<dbReference type="PANTHER" id="PTHR48100">
    <property type="entry name" value="BROAD-SPECIFICITY PHOSPHATASE YOR283W-RELATED"/>
    <property type="match status" value="1"/>
</dbReference>
<dbReference type="SUPFAM" id="SSF53254">
    <property type="entry name" value="Phosphoglycerate mutase-like"/>
    <property type="match status" value="1"/>
</dbReference>
<comment type="caution">
    <text evidence="1">The sequence shown here is derived from an EMBL/GenBank/DDBJ whole genome shotgun (WGS) entry which is preliminary data.</text>
</comment>
<keyword evidence="2" id="KW-1185">Reference proteome</keyword>
<proteinExistence type="predicted"/>
<dbReference type="RefSeq" id="WP_022465022.1">
    <property type="nucleotide sequence ID" value="NZ_JACRSX010000003.1"/>
</dbReference>
<dbReference type="Pfam" id="PF00300">
    <property type="entry name" value="His_Phos_1"/>
    <property type="match status" value="1"/>
</dbReference>
<sequence length="237" mass="27022">MNIYLIRHGRQSSSDCNVNVDLAPEGERQAALLGQRMKNYPVDALYCSDLIRAEQTAKIAFAGQPALLEHLQIRPGLAEVDFGELTGQPDAVVKRFYDDYYQEQMDRFAEGRVQKGNALDEVNEFIGDFFVPTEEIWYPQGETGESVLARVMPVIQEWIESEYLNIAVVTHGGVIRILLTALFGGDFAKRLMFGTSLENCSITQLHYDEEKNGFFLDRFNDYAHLEQDPSLLRNRFK</sequence>
<dbReference type="InterPro" id="IPR050275">
    <property type="entry name" value="PGM_Phosphatase"/>
</dbReference>
<dbReference type="Proteomes" id="UP000606193">
    <property type="component" value="Unassembled WGS sequence"/>
</dbReference>
<dbReference type="SMART" id="SM00855">
    <property type="entry name" value="PGAM"/>
    <property type="match status" value="1"/>
</dbReference>
<protein>
    <submittedName>
        <fullName evidence="1">Histidine phosphatase family protein</fullName>
    </submittedName>
</protein>
<dbReference type="CDD" id="cd07067">
    <property type="entry name" value="HP_PGM_like"/>
    <property type="match status" value="1"/>
</dbReference>
<evidence type="ECO:0000313" key="2">
    <source>
        <dbReference type="Proteomes" id="UP000606193"/>
    </source>
</evidence>